<dbReference type="PANTHER" id="PTHR34982">
    <property type="entry name" value="YOP PROTEINS TRANSLOCATION PROTEIN L"/>
    <property type="match status" value="1"/>
</dbReference>
<proteinExistence type="inferred from homology"/>
<accession>A0A4R6FIF9</accession>
<evidence type="ECO:0000256" key="5">
    <source>
        <dbReference type="ARBA" id="ARBA00022795"/>
    </source>
</evidence>
<dbReference type="InterPro" id="IPR018035">
    <property type="entry name" value="Flagellar_FliH/T3SS_HrpE"/>
</dbReference>
<organism evidence="9 10">
    <name type="scientific">Stakelama pacifica</name>
    <dbReference type="NCBI Taxonomy" id="517720"/>
    <lineage>
        <taxon>Bacteria</taxon>
        <taxon>Pseudomonadati</taxon>
        <taxon>Pseudomonadota</taxon>
        <taxon>Alphaproteobacteria</taxon>
        <taxon>Sphingomonadales</taxon>
        <taxon>Sphingomonadaceae</taxon>
        <taxon>Stakelama</taxon>
    </lineage>
</organism>
<evidence type="ECO:0000313" key="10">
    <source>
        <dbReference type="Proteomes" id="UP000295493"/>
    </source>
</evidence>
<dbReference type="GO" id="GO:0005829">
    <property type="term" value="C:cytosol"/>
    <property type="evidence" value="ECO:0007669"/>
    <property type="project" value="TreeGrafter"/>
</dbReference>
<keyword evidence="5" id="KW-1005">Bacterial flagellum biogenesis</keyword>
<name>A0A4R6FIF9_9SPHN</name>
<evidence type="ECO:0000256" key="3">
    <source>
        <dbReference type="ARBA" id="ARBA00016507"/>
    </source>
</evidence>
<evidence type="ECO:0000259" key="8">
    <source>
        <dbReference type="Pfam" id="PF02108"/>
    </source>
</evidence>
<evidence type="ECO:0000313" key="9">
    <source>
        <dbReference type="EMBL" id="TDN81182.1"/>
    </source>
</evidence>
<feature type="domain" description="Flagellar assembly protein FliH/Type III secretion system HrpE" evidence="8">
    <location>
        <begin position="82"/>
        <end position="195"/>
    </location>
</feature>
<evidence type="ECO:0000256" key="7">
    <source>
        <dbReference type="ARBA" id="ARBA00023225"/>
    </source>
</evidence>
<sequence>MEMSFHTRPFAFDRVFVDAPAARPAEAPEAMSIEIETLRAELSRMREDHHTELARARVDGFEAGLAQARNEREAALLSAVDAIQADLESIGGTLDTTRAELTRDAAELALAAAGHIAGRAITDQPVNAIDDAIGRALAQVARGTELTIRIHPDLETDIAERIARRQAGDRRRLNLHVTPDPSLSPGDARIEWDEGGLMVDRAAREAAVREELEGLMMAAPGRPN</sequence>
<keyword evidence="9" id="KW-0966">Cell projection</keyword>
<keyword evidence="7" id="KW-1006">Bacterial flagellum protein export</keyword>
<dbReference type="PANTHER" id="PTHR34982:SF1">
    <property type="entry name" value="FLAGELLAR ASSEMBLY PROTEIN FLIH"/>
    <property type="match status" value="1"/>
</dbReference>
<gene>
    <name evidence="9" type="ORF">EV664_108124</name>
</gene>
<keyword evidence="9" id="KW-0969">Cilium</keyword>
<dbReference type="RefSeq" id="WP_229668251.1">
    <property type="nucleotide sequence ID" value="NZ_BMLU01000008.1"/>
</dbReference>
<evidence type="ECO:0000256" key="2">
    <source>
        <dbReference type="ARBA" id="ARBA00006602"/>
    </source>
</evidence>
<keyword evidence="6" id="KW-0653">Protein transport</keyword>
<dbReference type="InterPro" id="IPR051472">
    <property type="entry name" value="T3SS_Stator/FliH"/>
</dbReference>
<evidence type="ECO:0000256" key="6">
    <source>
        <dbReference type="ARBA" id="ARBA00022927"/>
    </source>
</evidence>
<evidence type="ECO:0000256" key="4">
    <source>
        <dbReference type="ARBA" id="ARBA00022448"/>
    </source>
</evidence>
<dbReference type="AlphaFoldDB" id="A0A4R6FIF9"/>
<dbReference type="EMBL" id="SNWD01000008">
    <property type="protein sequence ID" value="TDN81182.1"/>
    <property type="molecule type" value="Genomic_DNA"/>
</dbReference>
<evidence type="ECO:0000256" key="1">
    <source>
        <dbReference type="ARBA" id="ARBA00003041"/>
    </source>
</evidence>
<comment type="similarity">
    <text evidence="2">Belongs to the FliH family.</text>
</comment>
<reference evidence="9 10" key="1">
    <citation type="submission" date="2019-03" db="EMBL/GenBank/DDBJ databases">
        <title>Genomic Encyclopedia of Type Strains, Phase IV (KMG-IV): sequencing the most valuable type-strain genomes for metagenomic binning, comparative biology and taxonomic classification.</title>
        <authorList>
            <person name="Goeker M."/>
        </authorList>
    </citation>
    <scope>NUCLEOTIDE SEQUENCE [LARGE SCALE GENOMIC DNA]</scope>
    <source>
        <strain evidence="9 10">DSM 25059</strain>
    </source>
</reference>
<dbReference type="Proteomes" id="UP000295493">
    <property type="component" value="Unassembled WGS sequence"/>
</dbReference>
<dbReference type="GO" id="GO:0015031">
    <property type="term" value="P:protein transport"/>
    <property type="evidence" value="ECO:0007669"/>
    <property type="project" value="UniProtKB-KW"/>
</dbReference>
<protein>
    <recommendedName>
        <fullName evidence="3">Flagellar assembly protein FliH</fullName>
    </recommendedName>
</protein>
<keyword evidence="4" id="KW-0813">Transport</keyword>
<keyword evidence="10" id="KW-1185">Reference proteome</keyword>
<keyword evidence="9" id="KW-0282">Flagellum</keyword>
<dbReference type="GO" id="GO:0044781">
    <property type="term" value="P:bacterial-type flagellum organization"/>
    <property type="evidence" value="ECO:0007669"/>
    <property type="project" value="UniProtKB-KW"/>
</dbReference>
<comment type="function">
    <text evidence="1">Needed for flagellar regrowth and assembly.</text>
</comment>
<dbReference type="Pfam" id="PF02108">
    <property type="entry name" value="FliH"/>
    <property type="match status" value="1"/>
</dbReference>
<comment type="caution">
    <text evidence="9">The sequence shown here is derived from an EMBL/GenBank/DDBJ whole genome shotgun (WGS) entry which is preliminary data.</text>
</comment>